<accession>A0A8H5FNH9</accession>
<reference evidence="2 3" key="1">
    <citation type="journal article" date="2020" name="ISME J.">
        <title>Uncovering the hidden diversity of litter-decomposition mechanisms in mushroom-forming fungi.</title>
        <authorList>
            <person name="Floudas D."/>
            <person name="Bentzer J."/>
            <person name="Ahren D."/>
            <person name="Johansson T."/>
            <person name="Persson P."/>
            <person name="Tunlid A."/>
        </authorList>
    </citation>
    <scope>NUCLEOTIDE SEQUENCE [LARGE SCALE GENOMIC DNA]</scope>
    <source>
        <strain evidence="2 3">CBS 146.42</strain>
    </source>
</reference>
<feature type="region of interest" description="Disordered" evidence="1">
    <location>
        <begin position="35"/>
        <end position="63"/>
    </location>
</feature>
<keyword evidence="3" id="KW-1185">Reference proteome</keyword>
<comment type="caution">
    <text evidence="2">The sequence shown here is derived from an EMBL/GenBank/DDBJ whole genome shotgun (WGS) entry which is preliminary data.</text>
</comment>
<dbReference type="OrthoDB" id="3008056at2759"/>
<dbReference type="EMBL" id="JAACJO010000135">
    <property type="protein sequence ID" value="KAF5343017.1"/>
    <property type="molecule type" value="Genomic_DNA"/>
</dbReference>
<organism evidence="2 3">
    <name type="scientific">Leucocoprinus leucothites</name>
    <dbReference type="NCBI Taxonomy" id="201217"/>
    <lineage>
        <taxon>Eukaryota</taxon>
        <taxon>Fungi</taxon>
        <taxon>Dikarya</taxon>
        <taxon>Basidiomycota</taxon>
        <taxon>Agaricomycotina</taxon>
        <taxon>Agaricomycetes</taxon>
        <taxon>Agaricomycetidae</taxon>
        <taxon>Agaricales</taxon>
        <taxon>Agaricineae</taxon>
        <taxon>Agaricaceae</taxon>
        <taxon>Leucocoprinus</taxon>
    </lineage>
</organism>
<protein>
    <recommendedName>
        <fullName evidence="4">Transposase</fullName>
    </recommendedName>
</protein>
<proteinExistence type="predicted"/>
<dbReference type="InterPro" id="IPR009057">
    <property type="entry name" value="Homeodomain-like_sf"/>
</dbReference>
<feature type="compositionally biased region" description="Basic and acidic residues" evidence="1">
    <location>
        <begin position="42"/>
        <end position="51"/>
    </location>
</feature>
<evidence type="ECO:0000256" key="1">
    <source>
        <dbReference type="SAM" id="MobiDB-lite"/>
    </source>
</evidence>
<name>A0A8H5FNH9_9AGAR</name>
<gene>
    <name evidence="2" type="ORF">D9756_011643</name>
</gene>
<evidence type="ECO:0008006" key="4">
    <source>
        <dbReference type="Google" id="ProtNLM"/>
    </source>
</evidence>
<dbReference type="SUPFAM" id="SSF46689">
    <property type="entry name" value="Homeodomain-like"/>
    <property type="match status" value="1"/>
</dbReference>
<evidence type="ECO:0000313" key="3">
    <source>
        <dbReference type="Proteomes" id="UP000559027"/>
    </source>
</evidence>
<dbReference type="Proteomes" id="UP000559027">
    <property type="component" value="Unassembled WGS sequence"/>
</dbReference>
<dbReference type="AlphaFoldDB" id="A0A8H5FNH9"/>
<sequence>MKAISSTQYSQVTSLLKDGYSLCHIEHKTGLGKSTVGRIKKKVDGDKENNKGGHPSKLSPHDKKAIIHQITSGKLDNAVGATNFINSTLSDPVTPQTVRNTLQDNGFCSVTKIK</sequence>
<evidence type="ECO:0000313" key="2">
    <source>
        <dbReference type="EMBL" id="KAF5343017.1"/>
    </source>
</evidence>